<evidence type="ECO:0000313" key="3">
    <source>
        <dbReference type="EMBL" id="KAE9987809.1"/>
    </source>
</evidence>
<dbReference type="Gene3D" id="3.40.50.10540">
    <property type="entry name" value="Crotonobetainyl-coa:carnitine coa-transferase, domain 1"/>
    <property type="match status" value="1"/>
</dbReference>
<proteinExistence type="inferred from homology"/>
<evidence type="ECO:0000313" key="2">
    <source>
        <dbReference type="EMBL" id="KAE9971667.1"/>
    </source>
</evidence>
<reference evidence="3 4" key="1">
    <citation type="submission" date="2019-07" db="EMBL/GenBank/DDBJ databases">
        <title>Venturia inaequalis Genome Resource.</title>
        <authorList>
            <person name="Lichtner F.J."/>
        </authorList>
    </citation>
    <scope>NUCLEOTIDE SEQUENCE [LARGE SCALE GENOMIC DNA]</scope>
    <source>
        <strain evidence="2">Bline_iso_100314</strain>
        <strain evidence="3 4">DMI_063113</strain>
    </source>
</reference>
<dbReference type="Proteomes" id="UP000490939">
    <property type="component" value="Unassembled WGS sequence"/>
</dbReference>
<dbReference type="InterPro" id="IPR044855">
    <property type="entry name" value="CoA-Trfase_III_dom3_sf"/>
</dbReference>
<dbReference type="InterPro" id="IPR003673">
    <property type="entry name" value="CoA-Trfase_fam_III"/>
</dbReference>
<dbReference type="Gene3D" id="3.30.1540.10">
    <property type="entry name" value="formyl-coa transferase, domain 3"/>
    <property type="match status" value="1"/>
</dbReference>
<dbReference type="Proteomes" id="UP000433883">
    <property type="component" value="Unassembled WGS sequence"/>
</dbReference>
<dbReference type="GO" id="GO:0003824">
    <property type="term" value="F:catalytic activity"/>
    <property type="evidence" value="ECO:0007669"/>
    <property type="project" value="InterPro"/>
</dbReference>
<dbReference type="EMBL" id="WNWR01000226">
    <property type="protein sequence ID" value="KAE9987809.1"/>
    <property type="molecule type" value="Genomic_DNA"/>
</dbReference>
<name>A0A8H3VEX2_VENIN</name>
<keyword evidence="4" id="KW-1185">Reference proteome</keyword>
<dbReference type="InterPro" id="IPR050509">
    <property type="entry name" value="CoA-transferase_III"/>
</dbReference>
<dbReference type="PANTHER" id="PTHR48228:SF5">
    <property type="entry name" value="ALPHA-METHYLACYL-COA RACEMASE"/>
    <property type="match status" value="1"/>
</dbReference>
<comment type="caution">
    <text evidence="3">The sequence shown here is derived from an EMBL/GenBank/DDBJ whole genome shotgun (WGS) entry which is preliminary data.</text>
</comment>
<comment type="similarity">
    <text evidence="1">Belongs to the CoA-transferase III family.</text>
</comment>
<gene>
    <name evidence="2" type="ORF">BLS_004349</name>
    <name evidence="3" type="ORF">EG327_003633</name>
</gene>
<evidence type="ECO:0000256" key="1">
    <source>
        <dbReference type="ARBA" id="ARBA00008383"/>
    </source>
</evidence>
<dbReference type="EMBL" id="WNWQ01000287">
    <property type="protein sequence ID" value="KAE9971667.1"/>
    <property type="molecule type" value="Genomic_DNA"/>
</dbReference>
<dbReference type="AlphaFoldDB" id="A0A8H3VEX2"/>
<dbReference type="SUPFAM" id="SSF89796">
    <property type="entry name" value="CoA-transferase family III (CaiB/BaiF)"/>
    <property type="match status" value="1"/>
</dbReference>
<protein>
    <recommendedName>
        <fullName evidence="5">CoA-transferase family III</fullName>
    </recommendedName>
</protein>
<dbReference type="InterPro" id="IPR023606">
    <property type="entry name" value="CoA-Trfase_III_dom_1_sf"/>
</dbReference>
<accession>A0A8H3VEX2</accession>
<sequence>MTFPPPLAGIRVLELAGLAPGPFAGVMLADYGATVLRLDRATPGAHTSSPPSATTDVLTRRKTSIAVDMKSPAGLTLIKALLPHVDVVIDPFRPGVLEKLGLGPEDVLLKINPRIVVARMTGFRRDGKYKDMAGHDINYIAVSGVLGLSLPTTPEIKNRHDPNTWPVLKTTFTNTFLSKTRAEWESIFDGTDACVTPVLTQTELEKNGFDQRVPVTLRSSPGLALADGASEETDLAVRSAKGQGVGVEGEGWDEKGLSPGVGGEEVLGQWLGWRRGRQFDVVDGGLVKKEEGKL</sequence>
<dbReference type="Pfam" id="PF02515">
    <property type="entry name" value="CoA_transf_3"/>
    <property type="match status" value="1"/>
</dbReference>
<organism evidence="3 4">
    <name type="scientific">Venturia inaequalis</name>
    <name type="common">Apple scab fungus</name>
    <dbReference type="NCBI Taxonomy" id="5025"/>
    <lineage>
        <taxon>Eukaryota</taxon>
        <taxon>Fungi</taxon>
        <taxon>Dikarya</taxon>
        <taxon>Ascomycota</taxon>
        <taxon>Pezizomycotina</taxon>
        <taxon>Dothideomycetes</taxon>
        <taxon>Pleosporomycetidae</taxon>
        <taxon>Venturiales</taxon>
        <taxon>Venturiaceae</taxon>
        <taxon>Venturia</taxon>
    </lineage>
</organism>
<dbReference type="PANTHER" id="PTHR48228">
    <property type="entry name" value="SUCCINYL-COA--D-CITRAMALATE COA-TRANSFERASE"/>
    <property type="match status" value="1"/>
</dbReference>
<evidence type="ECO:0000313" key="4">
    <source>
        <dbReference type="Proteomes" id="UP000490939"/>
    </source>
</evidence>
<evidence type="ECO:0008006" key="5">
    <source>
        <dbReference type="Google" id="ProtNLM"/>
    </source>
</evidence>